<dbReference type="AlphaFoldDB" id="A0AAV2HAN9"/>
<protein>
    <submittedName>
        <fullName evidence="1">Uncharacterized protein</fullName>
    </submittedName>
</protein>
<sequence length="111" mass="13072">MKRHDRSHRDNLKIVDGDRGFERFGRELADVHSTSWQEYWPFLDAFADLRSEKGLEKLENFFQKQRTVISMQTFLKSRTDFVEALPYQVGQQFILKQRASSKLDDSGGENN</sequence>
<evidence type="ECO:0000313" key="2">
    <source>
        <dbReference type="Proteomes" id="UP001497497"/>
    </source>
</evidence>
<proteinExistence type="predicted"/>
<feature type="non-terminal residue" evidence="1">
    <location>
        <position position="111"/>
    </location>
</feature>
<evidence type="ECO:0000313" key="1">
    <source>
        <dbReference type="EMBL" id="CAL1530869.1"/>
    </source>
</evidence>
<dbReference type="PANTHER" id="PTHR12349:SF4">
    <property type="entry name" value="ANKYRIN REPEAT AND LEM DOMAIN-CONTAINING PROTEIN 2"/>
    <property type="match status" value="1"/>
</dbReference>
<organism evidence="1 2">
    <name type="scientific">Lymnaea stagnalis</name>
    <name type="common">Great pond snail</name>
    <name type="synonym">Helix stagnalis</name>
    <dbReference type="NCBI Taxonomy" id="6523"/>
    <lineage>
        <taxon>Eukaryota</taxon>
        <taxon>Metazoa</taxon>
        <taxon>Spiralia</taxon>
        <taxon>Lophotrochozoa</taxon>
        <taxon>Mollusca</taxon>
        <taxon>Gastropoda</taxon>
        <taxon>Heterobranchia</taxon>
        <taxon>Euthyneura</taxon>
        <taxon>Panpulmonata</taxon>
        <taxon>Hygrophila</taxon>
        <taxon>Lymnaeoidea</taxon>
        <taxon>Lymnaeidae</taxon>
        <taxon>Lymnaea</taxon>
    </lineage>
</organism>
<dbReference type="EMBL" id="CAXITT010000077">
    <property type="protein sequence ID" value="CAL1530869.1"/>
    <property type="molecule type" value="Genomic_DNA"/>
</dbReference>
<reference evidence="1 2" key="1">
    <citation type="submission" date="2024-04" db="EMBL/GenBank/DDBJ databases">
        <authorList>
            <consortium name="Genoscope - CEA"/>
            <person name="William W."/>
        </authorList>
    </citation>
    <scope>NUCLEOTIDE SEQUENCE [LARGE SCALE GENOMIC DNA]</scope>
</reference>
<dbReference type="PANTHER" id="PTHR12349">
    <property type="entry name" value="ANKYRIN REPEAT AND LEM DOMAIN-CONTAINING PROTEIN 2"/>
    <property type="match status" value="1"/>
</dbReference>
<name>A0AAV2HAN9_LYMST</name>
<dbReference type="Proteomes" id="UP001497497">
    <property type="component" value="Unassembled WGS sequence"/>
</dbReference>
<keyword evidence="2" id="KW-1185">Reference proteome</keyword>
<accession>A0AAV2HAN9</accession>
<comment type="caution">
    <text evidence="1">The sequence shown here is derived from an EMBL/GenBank/DDBJ whole genome shotgun (WGS) entry which is preliminary data.</text>
</comment>
<gene>
    <name evidence="1" type="ORF">GSLYS_00004994001</name>
</gene>